<dbReference type="Pfam" id="PF01478">
    <property type="entry name" value="Peptidase_A24"/>
    <property type="match status" value="1"/>
</dbReference>
<feature type="non-terminal residue" evidence="4">
    <location>
        <position position="1"/>
    </location>
</feature>
<feature type="transmembrane region" description="Helical" evidence="2">
    <location>
        <begin position="71"/>
        <end position="97"/>
    </location>
</feature>
<keyword evidence="2" id="KW-0472">Membrane</keyword>
<evidence type="ECO:0000313" key="5">
    <source>
        <dbReference type="Proteomes" id="UP000037020"/>
    </source>
</evidence>
<feature type="transmembrane region" description="Helical" evidence="2">
    <location>
        <begin position="6"/>
        <end position="25"/>
    </location>
</feature>
<proteinExistence type="inferred from homology"/>
<comment type="similarity">
    <text evidence="1">Belongs to the peptidase A24 family.</text>
</comment>
<protein>
    <recommendedName>
        <fullName evidence="3">Prepilin type IV endopeptidase peptidase domain-containing protein</fullName>
    </recommendedName>
</protein>
<dbReference type="PANTHER" id="PTHR30487:SF0">
    <property type="entry name" value="PREPILIN LEADER PEPTIDASE_N-METHYLTRANSFERASE-RELATED"/>
    <property type="match status" value="1"/>
</dbReference>
<sequence>PDVLTLPLAAGVAALLGLAALLPGAAGSWTGALLGGAALAGGYFLLFLINPSGMGFGDVKLAVALGCALGWYGWGVLFAGAFLGLLLGSVYGVWLMISGRGRRGTTMALGPYMIAGAWLGLLLGGAAAA</sequence>
<dbReference type="InterPro" id="IPR000045">
    <property type="entry name" value="Prepilin_IV_endopep_pep"/>
</dbReference>
<evidence type="ECO:0000256" key="2">
    <source>
        <dbReference type="SAM" id="Phobius"/>
    </source>
</evidence>
<evidence type="ECO:0000256" key="1">
    <source>
        <dbReference type="ARBA" id="ARBA00005801"/>
    </source>
</evidence>
<keyword evidence="5" id="KW-1185">Reference proteome</keyword>
<dbReference type="Proteomes" id="UP000037020">
    <property type="component" value="Unassembled WGS sequence"/>
</dbReference>
<gene>
    <name evidence="4" type="ORF">ADK38_02965</name>
</gene>
<keyword evidence="2" id="KW-1133">Transmembrane helix</keyword>
<accession>A0ABR5JDI5</accession>
<organism evidence="4 5">
    <name type="scientific">Streptomyces varsoviensis</name>
    <dbReference type="NCBI Taxonomy" id="67373"/>
    <lineage>
        <taxon>Bacteria</taxon>
        <taxon>Bacillati</taxon>
        <taxon>Actinomycetota</taxon>
        <taxon>Actinomycetes</taxon>
        <taxon>Kitasatosporales</taxon>
        <taxon>Streptomycetaceae</taxon>
        <taxon>Streptomyces</taxon>
    </lineage>
</organism>
<comment type="caution">
    <text evidence="4">The sequence shown here is derived from an EMBL/GenBank/DDBJ whole genome shotgun (WGS) entry which is preliminary data.</text>
</comment>
<dbReference type="EMBL" id="LGUT01000239">
    <property type="protein sequence ID" value="KOG91484.1"/>
    <property type="molecule type" value="Genomic_DNA"/>
</dbReference>
<feature type="domain" description="Prepilin type IV endopeptidase peptidase" evidence="3">
    <location>
        <begin position="1"/>
        <end position="88"/>
    </location>
</feature>
<evidence type="ECO:0000259" key="3">
    <source>
        <dbReference type="Pfam" id="PF01478"/>
    </source>
</evidence>
<keyword evidence="2" id="KW-0812">Transmembrane</keyword>
<feature type="transmembrane region" description="Helical" evidence="2">
    <location>
        <begin position="109"/>
        <end position="128"/>
    </location>
</feature>
<feature type="transmembrane region" description="Helical" evidence="2">
    <location>
        <begin position="32"/>
        <end position="51"/>
    </location>
</feature>
<dbReference type="PANTHER" id="PTHR30487">
    <property type="entry name" value="TYPE 4 PREPILIN-LIKE PROTEINS LEADER PEPTIDE-PROCESSING ENZYME"/>
    <property type="match status" value="1"/>
</dbReference>
<evidence type="ECO:0000313" key="4">
    <source>
        <dbReference type="EMBL" id="KOG91484.1"/>
    </source>
</evidence>
<dbReference type="InterPro" id="IPR050882">
    <property type="entry name" value="Prepilin_peptidase/N-MTase"/>
</dbReference>
<reference evidence="4 5" key="1">
    <citation type="submission" date="2015-07" db="EMBL/GenBank/DDBJ databases">
        <authorList>
            <person name="Ju K.-S."/>
            <person name="Doroghazi J.R."/>
            <person name="Metcalf W.W."/>
        </authorList>
    </citation>
    <scope>NUCLEOTIDE SEQUENCE [LARGE SCALE GENOMIC DNA]</scope>
    <source>
        <strain evidence="4 5">NRRL B-3589</strain>
    </source>
</reference>
<name>A0ABR5JDI5_9ACTN</name>